<sequence length="230" mass="26310">MPHSTSWLPGQVLSVTQVGVSPVPMPSRLGCPPQCGNRRPFCPRLHQTWHLWRLGEHLPYLQGRSSTFRSFANLRALSWARLPFTLLPQMFNFRCCFQNLFLLLLGHWPETSLLTAATSHFQPPCHCSLLGKPESRKETDLCGGQLRVWETESVARLCWWKQKGAKPCLQKPRQSFLVFGRWSPGFWCCSSWCQSLDLSTSQQNQHLPLPQMLYGRGTAVVPSCWGYLKI</sequence>
<organism evidence="1 2">
    <name type="scientific">Rhinolophus ferrumequinum</name>
    <name type="common">Greater horseshoe bat</name>
    <dbReference type="NCBI Taxonomy" id="59479"/>
    <lineage>
        <taxon>Eukaryota</taxon>
        <taxon>Metazoa</taxon>
        <taxon>Chordata</taxon>
        <taxon>Craniata</taxon>
        <taxon>Vertebrata</taxon>
        <taxon>Euteleostomi</taxon>
        <taxon>Mammalia</taxon>
        <taxon>Eutheria</taxon>
        <taxon>Laurasiatheria</taxon>
        <taxon>Chiroptera</taxon>
        <taxon>Yinpterochiroptera</taxon>
        <taxon>Rhinolophoidea</taxon>
        <taxon>Rhinolophidae</taxon>
        <taxon>Rhinolophinae</taxon>
        <taxon>Rhinolophus</taxon>
    </lineage>
</organism>
<dbReference type="EMBL" id="JACAGC010000009">
    <property type="protein sequence ID" value="KAF6344861.1"/>
    <property type="molecule type" value="Genomic_DNA"/>
</dbReference>
<protein>
    <submittedName>
        <fullName evidence="1">Uncharacterized protein</fullName>
    </submittedName>
</protein>
<reference evidence="1 2" key="1">
    <citation type="journal article" date="2020" name="Nature">
        <title>Six reference-quality genomes reveal evolution of bat adaptations.</title>
        <authorList>
            <person name="Jebb D."/>
            <person name="Huang Z."/>
            <person name="Pippel M."/>
            <person name="Hughes G.M."/>
            <person name="Lavrichenko K."/>
            <person name="Devanna P."/>
            <person name="Winkler S."/>
            <person name="Jermiin L.S."/>
            <person name="Skirmuntt E.C."/>
            <person name="Katzourakis A."/>
            <person name="Burkitt-Gray L."/>
            <person name="Ray D.A."/>
            <person name="Sullivan K.A.M."/>
            <person name="Roscito J.G."/>
            <person name="Kirilenko B.M."/>
            <person name="Davalos L.M."/>
            <person name="Corthals A.P."/>
            <person name="Power M.L."/>
            <person name="Jones G."/>
            <person name="Ransome R.D."/>
            <person name="Dechmann D.K.N."/>
            <person name="Locatelli A.G."/>
            <person name="Puechmaille S.J."/>
            <person name="Fedrigo O."/>
            <person name="Jarvis E.D."/>
            <person name="Hiller M."/>
            <person name="Vernes S.C."/>
            <person name="Myers E.W."/>
            <person name="Teeling E.C."/>
        </authorList>
    </citation>
    <scope>NUCLEOTIDE SEQUENCE [LARGE SCALE GENOMIC DNA]</scope>
    <source>
        <strain evidence="1">MRhiFer1</strain>
        <tissue evidence="1">Lung</tissue>
    </source>
</reference>
<proteinExistence type="predicted"/>
<accession>A0A7J7X5A7</accession>
<dbReference type="Proteomes" id="UP000585614">
    <property type="component" value="Unassembled WGS sequence"/>
</dbReference>
<name>A0A7J7X5A7_RHIFE</name>
<dbReference type="AlphaFoldDB" id="A0A7J7X5A7"/>
<evidence type="ECO:0000313" key="1">
    <source>
        <dbReference type="EMBL" id="KAF6344861.1"/>
    </source>
</evidence>
<evidence type="ECO:0000313" key="2">
    <source>
        <dbReference type="Proteomes" id="UP000585614"/>
    </source>
</evidence>
<gene>
    <name evidence="1" type="ORF">mRhiFer1_010237</name>
</gene>
<comment type="caution">
    <text evidence="1">The sequence shown here is derived from an EMBL/GenBank/DDBJ whole genome shotgun (WGS) entry which is preliminary data.</text>
</comment>